<dbReference type="EMBL" id="CP103416">
    <property type="protein sequence ID" value="UVW34557.1"/>
    <property type="molecule type" value="Genomic_DNA"/>
</dbReference>
<protein>
    <recommendedName>
        <fullName evidence="3">MFS transporter</fullName>
    </recommendedName>
</protein>
<gene>
    <name evidence="1" type="ORF">NYF23_11135</name>
</gene>
<name>A0ABY5TL23_9GAMM</name>
<keyword evidence="2" id="KW-1185">Reference proteome</keyword>
<evidence type="ECO:0000313" key="2">
    <source>
        <dbReference type="Proteomes" id="UP001059934"/>
    </source>
</evidence>
<evidence type="ECO:0008006" key="3">
    <source>
        <dbReference type="Google" id="ProtNLM"/>
    </source>
</evidence>
<reference evidence="1" key="1">
    <citation type="submission" date="2022-08" db="EMBL/GenBank/DDBJ databases">
        <title>Catabolic pathway analysis in culturable SAR92 clade bacteria reveals their overlooked roles in DMSP degradation in coastal seas.</title>
        <authorList>
            <person name="He X."/>
            <person name="Zhang X."/>
            <person name="Zhang Y."/>
        </authorList>
    </citation>
    <scope>NUCLEOTIDE SEQUENCE</scope>
    <source>
        <strain evidence="1">H455</strain>
    </source>
</reference>
<organism evidence="1 2">
    <name type="scientific">SAR92 clade bacterium H455</name>
    <dbReference type="NCBI Taxonomy" id="2974818"/>
    <lineage>
        <taxon>Bacteria</taxon>
        <taxon>Pseudomonadati</taxon>
        <taxon>Pseudomonadota</taxon>
        <taxon>Gammaproteobacteria</taxon>
        <taxon>Cellvibrionales</taxon>
        <taxon>Porticoccaceae</taxon>
        <taxon>SAR92 clade</taxon>
    </lineage>
</organism>
<sequence>MLDVLRDEIIECESVDSENNKALSESQQWSYLISALFIGAFLDTF</sequence>
<accession>A0ABY5TL23</accession>
<dbReference type="Proteomes" id="UP001059934">
    <property type="component" value="Chromosome"/>
</dbReference>
<proteinExistence type="predicted"/>
<evidence type="ECO:0000313" key="1">
    <source>
        <dbReference type="EMBL" id="UVW34557.1"/>
    </source>
</evidence>